<dbReference type="EMBL" id="PJMY01000003">
    <property type="protein sequence ID" value="PKV92330.1"/>
    <property type="molecule type" value="Genomic_DNA"/>
</dbReference>
<evidence type="ECO:0000256" key="2">
    <source>
        <dbReference type="ARBA" id="ARBA00010792"/>
    </source>
</evidence>
<reference evidence="10 11" key="1">
    <citation type="submission" date="2017-12" db="EMBL/GenBank/DDBJ databases">
        <title>Sequencing the genomes of 1000 Actinobacteria strains.</title>
        <authorList>
            <person name="Klenk H.-P."/>
        </authorList>
    </citation>
    <scope>NUCLEOTIDE SEQUENCE [LARGE SCALE GENOMIC DNA]</scope>
    <source>
        <strain evidence="10 11">DSM 45165</strain>
    </source>
</reference>
<dbReference type="InterPro" id="IPR032818">
    <property type="entry name" value="DedA-like"/>
</dbReference>
<keyword evidence="5 7" id="KW-1133">Transmembrane helix</keyword>
<keyword evidence="3 7" id="KW-1003">Cell membrane</keyword>
<name>A0A2N3WEN4_9PSEU</name>
<comment type="subcellular location">
    <subcellularLocation>
        <location evidence="1 7">Cell membrane</location>
        <topology evidence="1 7">Multi-pass membrane protein</topology>
    </subcellularLocation>
</comment>
<comment type="similarity">
    <text evidence="2 7">Belongs to the DedA family.</text>
</comment>
<feature type="transmembrane region" description="Helical" evidence="7">
    <location>
        <begin position="29"/>
        <end position="47"/>
    </location>
</feature>
<protein>
    <submittedName>
        <fullName evidence="10">Membrane protein DedA with SNARE-associated domain</fullName>
    </submittedName>
</protein>
<dbReference type="InterPro" id="IPR032816">
    <property type="entry name" value="VTT_dom"/>
</dbReference>
<gene>
    <name evidence="10" type="ORF">ATK30_3126</name>
</gene>
<evidence type="ECO:0000256" key="7">
    <source>
        <dbReference type="RuleBase" id="RU367016"/>
    </source>
</evidence>
<dbReference type="Pfam" id="PF09335">
    <property type="entry name" value="VTT_dom"/>
    <property type="match status" value="1"/>
</dbReference>
<evidence type="ECO:0000313" key="11">
    <source>
        <dbReference type="Proteomes" id="UP000233750"/>
    </source>
</evidence>
<comment type="caution">
    <text evidence="10">The sequence shown here is derived from an EMBL/GenBank/DDBJ whole genome shotgun (WGS) entry which is preliminary data.</text>
</comment>
<sequence>MVTFGAHDERVELLEHVTELIRGTLGSPWLWVLVFAIAGLDALLPFMPSETTVVTVAVLIGPDLGRLALLVVVSAAGAWAGDCLGYAVGRAAGPRAAAWLQRGPSGRQRYEWARDQVRRQAPLLIIAARYLPGGRVASALANGSLGYPLRRFVPLDAVGAALWSVYSALIGLAGGAAFAGRPVYGLLLSFLLGLLLVALIEFGRRVRVRRLRSAHGRATPAGSDRHPRRPDQGRDARRGSCRAGPELSEVDSAGPGDAPDGGALVHGRGDHRAER</sequence>
<evidence type="ECO:0000259" key="9">
    <source>
        <dbReference type="Pfam" id="PF09335"/>
    </source>
</evidence>
<evidence type="ECO:0000256" key="4">
    <source>
        <dbReference type="ARBA" id="ARBA00022692"/>
    </source>
</evidence>
<proteinExistence type="inferred from homology"/>
<evidence type="ECO:0000256" key="8">
    <source>
        <dbReference type="SAM" id="MobiDB-lite"/>
    </source>
</evidence>
<keyword evidence="6 7" id="KW-0472">Membrane</keyword>
<evidence type="ECO:0000256" key="5">
    <source>
        <dbReference type="ARBA" id="ARBA00022989"/>
    </source>
</evidence>
<dbReference type="Proteomes" id="UP000233750">
    <property type="component" value="Unassembled WGS sequence"/>
</dbReference>
<feature type="transmembrane region" description="Helical" evidence="7">
    <location>
        <begin position="184"/>
        <end position="203"/>
    </location>
</feature>
<evidence type="ECO:0000256" key="3">
    <source>
        <dbReference type="ARBA" id="ARBA00022475"/>
    </source>
</evidence>
<keyword evidence="11" id="KW-1185">Reference proteome</keyword>
<feature type="region of interest" description="Disordered" evidence="8">
    <location>
        <begin position="213"/>
        <end position="275"/>
    </location>
</feature>
<feature type="domain" description="VTT" evidence="9">
    <location>
        <begin position="48"/>
        <end position="171"/>
    </location>
</feature>
<keyword evidence="4 7" id="KW-0812">Transmembrane</keyword>
<accession>A0A2N3WEN4</accession>
<dbReference type="AlphaFoldDB" id="A0A2N3WEN4"/>
<feature type="transmembrane region" description="Helical" evidence="7">
    <location>
        <begin position="157"/>
        <end position="178"/>
    </location>
</feature>
<evidence type="ECO:0000256" key="6">
    <source>
        <dbReference type="ARBA" id="ARBA00023136"/>
    </source>
</evidence>
<dbReference type="PANTHER" id="PTHR30353:SF15">
    <property type="entry name" value="INNER MEMBRANE PROTEIN YABI"/>
    <property type="match status" value="1"/>
</dbReference>
<organism evidence="10 11">
    <name type="scientific">Amycolatopsis echigonensis</name>
    <dbReference type="NCBI Taxonomy" id="2576905"/>
    <lineage>
        <taxon>Bacteria</taxon>
        <taxon>Bacillati</taxon>
        <taxon>Actinomycetota</taxon>
        <taxon>Actinomycetes</taxon>
        <taxon>Pseudonocardiales</taxon>
        <taxon>Pseudonocardiaceae</taxon>
        <taxon>Amycolatopsis</taxon>
    </lineage>
</organism>
<feature type="compositionally biased region" description="Low complexity" evidence="8">
    <location>
        <begin position="253"/>
        <end position="263"/>
    </location>
</feature>
<feature type="transmembrane region" description="Helical" evidence="7">
    <location>
        <begin position="67"/>
        <end position="88"/>
    </location>
</feature>
<feature type="compositionally biased region" description="Basic and acidic residues" evidence="8">
    <location>
        <begin position="223"/>
        <end position="238"/>
    </location>
</feature>
<dbReference type="GO" id="GO:0005886">
    <property type="term" value="C:plasma membrane"/>
    <property type="evidence" value="ECO:0007669"/>
    <property type="project" value="UniProtKB-SubCell"/>
</dbReference>
<evidence type="ECO:0000256" key="1">
    <source>
        <dbReference type="ARBA" id="ARBA00004651"/>
    </source>
</evidence>
<evidence type="ECO:0000313" key="10">
    <source>
        <dbReference type="EMBL" id="PKV92330.1"/>
    </source>
</evidence>
<dbReference type="PANTHER" id="PTHR30353">
    <property type="entry name" value="INNER MEMBRANE PROTEIN DEDA-RELATED"/>
    <property type="match status" value="1"/>
</dbReference>